<keyword evidence="2" id="KW-0456">Lyase</keyword>
<proteinExistence type="inferred from homology"/>
<name>A0ABP1G810_9CHLO</name>
<dbReference type="InterPro" id="IPR018376">
    <property type="entry name" value="Enoyl-CoA_hyd/isom_CS"/>
</dbReference>
<dbReference type="PROSITE" id="PS00166">
    <property type="entry name" value="ENOYL_COA_HYDRATASE"/>
    <property type="match status" value="1"/>
</dbReference>
<reference evidence="4 5" key="1">
    <citation type="submission" date="2024-06" db="EMBL/GenBank/DDBJ databases">
        <authorList>
            <person name="Kraege A."/>
            <person name="Thomma B."/>
        </authorList>
    </citation>
    <scope>NUCLEOTIDE SEQUENCE [LARGE SCALE GENOMIC DNA]</scope>
</reference>
<dbReference type="Gene3D" id="3.90.226.10">
    <property type="entry name" value="2-enoyl-CoA Hydratase, Chain A, domain 1"/>
    <property type="match status" value="1"/>
</dbReference>
<protein>
    <submittedName>
        <fullName evidence="4">G11485 protein</fullName>
    </submittedName>
</protein>
<dbReference type="PANTHER" id="PTHR11941:SF54">
    <property type="entry name" value="ENOYL-COA HYDRATASE, MITOCHONDRIAL"/>
    <property type="match status" value="1"/>
</dbReference>
<dbReference type="InterPro" id="IPR001753">
    <property type="entry name" value="Enoyl-CoA_hydra/iso"/>
</dbReference>
<accession>A0ABP1G810</accession>
<dbReference type="SUPFAM" id="SSF52096">
    <property type="entry name" value="ClpP/crotonase"/>
    <property type="match status" value="1"/>
</dbReference>
<evidence type="ECO:0000313" key="4">
    <source>
        <dbReference type="EMBL" id="CAL5228366.1"/>
    </source>
</evidence>
<dbReference type="InterPro" id="IPR029045">
    <property type="entry name" value="ClpP/crotonase-like_dom_sf"/>
</dbReference>
<keyword evidence="5" id="KW-1185">Reference proteome</keyword>
<gene>
    <name evidence="4" type="primary">g11485</name>
    <name evidence="4" type="ORF">VP750_LOCUS10272</name>
</gene>
<evidence type="ECO:0000256" key="2">
    <source>
        <dbReference type="ARBA" id="ARBA00023239"/>
    </source>
</evidence>
<sequence>MLAALSGARGRVLARTYCLQASASSAQWFRSFSDQDATNYRTIRVEVEDAAGTITICRPKALNAVNTLAMEEIVHAARALDKRPDVKALIITGEGPKYFAAGADIKEMADQTYDEAYHKRFMEGWTGLAAVRKPIIAAVNGYALGGGCEVAMMADIIIASENAVFGQPEVNLGVIPGMGGTQRLIRAVGKSKAMDIILCDVRLTAFEAQASGLVSRVVYTDQLMAEARSMAARIASLSALAVAKAKDCINRAYEVPLSEGLRYEQREFWSAFATEDQKEGMHAFLNKRNPSFKDR</sequence>
<dbReference type="Proteomes" id="UP001497392">
    <property type="component" value="Unassembled WGS sequence"/>
</dbReference>
<dbReference type="PANTHER" id="PTHR11941">
    <property type="entry name" value="ENOYL-COA HYDRATASE-RELATED"/>
    <property type="match status" value="1"/>
</dbReference>
<dbReference type="InterPro" id="IPR014748">
    <property type="entry name" value="Enoyl-CoA_hydra_C"/>
</dbReference>
<evidence type="ECO:0000256" key="1">
    <source>
        <dbReference type="ARBA" id="ARBA00005254"/>
    </source>
</evidence>
<dbReference type="EMBL" id="CAXHTA020000018">
    <property type="protein sequence ID" value="CAL5228366.1"/>
    <property type="molecule type" value="Genomic_DNA"/>
</dbReference>
<comment type="similarity">
    <text evidence="1 3">Belongs to the enoyl-CoA hydratase/isomerase family.</text>
</comment>
<dbReference type="Gene3D" id="1.10.12.10">
    <property type="entry name" value="Lyase 2-enoyl-coa Hydratase, Chain A, domain 2"/>
    <property type="match status" value="1"/>
</dbReference>
<evidence type="ECO:0000256" key="3">
    <source>
        <dbReference type="RuleBase" id="RU003707"/>
    </source>
</evidence>
<evidence type="ECO:0000313" key="5">
    <source>
        <dbReference type="Proteomes" id="UP001497392"/>
    </source>
</evidence>
<organism evidence="4 5">
    <name type="scientific">Coccomyxa viridis</name>
    <dbReference type="NCBI Taxonomy" id="1274662"/>
    <lineage>
        <taxon>Eukaryota</taxon>
        <taxon>Viridiplantae</taxon>
        <taxon>Chlorophyta</taxon>
        <taxon>core chlorophytes</taxon>
        <taxon>Trebouxiophyceae</taxon>
        <taxon>Trebouxiophyceae incertae sedis</taxon>
        <taxon>Coccomyxaceae</taxon>
        <taxon>Coccomyxa</taxon>
    </lineage>
</organism>
<dbReference type="CDD" id="cd06558">
    <property type="entry name" value="crotonase-like"/>
    <property type="match status" value="1"/>
</dbReference>
<comment type="caution">
    <text evidence="4">The sequence shown here is derived from an EMBL/GenBank/DDBJ whole genome shotgun (WGS) entry which is preliminary data.</text>
</comment>
<dbReference type="Pfam" id="PF00378">
    <property type="entry name" value="ECH_1"/>
    <property type="match status" value="1"/>
</dbReference>